<evidence type="ECO:0000313" key="2">
    <source>
        <dbReference type="Proteomes" id="UP000041770"/>
    </source>
</evidence>
<dbReference type="AlphaFoldDB" id="A0A655XW19"/>
<dbReference type="EMBL" id="CWQY01000004">
    <property type="protein sequence ID" value="CSC21901.1"/>
    <property type="molecule type" value="Genomic_DNA"/>
</dbReference>
<protein>
    <submittedName>
        <fullName evidence="1">Uncharacterized protein</fullName>
    </submittedName>
</protein>
<proteinExistence type="predicted"/>
<organism evidence="1 2">
    <name type="scientific">Vibrio cholerae</name>
    <dbReference type="NCBI Taxonomy" id="666"/>
    <lineage>
        <taxon>Bacteria</taxon>
        <taxon>Pseudomonadati</taxon>
        <taxon>Pseudomonadota</taxon>
        <taxon>Gammaproteobacteria</taxon>
        <taxon>Vibrionales</taxon>
        <taxon>Vibrionaceae</taxon>
        <taxon>Vibrio</taxon>
    </lineage>
</organism>
<dbReference type="Proteomes" id="UP000041770">
    <property type="component" value="Unassembled WGS sequence"/>
</dbReference>
<accession>A0A655XW19</accession>
<sequence>MVVFNLDVLTEVALYRDLEVRAPRGQAIRKLLELITKN</sequence>
<name>A0A655XW19_VIBCL</name>
<reference evidence="1 2" key="1">
    <citation type="submission" date="2015-07" db="EMBL/GenBank/DDBJ databases">
        <authorList>
            <consortium name="Pathogen Informatics"/>
        </authorList>
    </citation>
    <scope>NUCLEOTIDE SEQUENCE [LARGE SCALE GENOMIC DNA]</scope>
    <source>
        <strain evidence="1 2">A316</strain>
    </source>
</reference>
<evidence type="ECO:0000313" key="1">
    <source>
        <dbReference type="EMBL" id="CSC21901.1"/>
    </source>
</evidence>
<gene>
    <name evidence="1" type="ORF">ERS013200_00857</name>
</gene>